<feature type="transmembrane region" description="Helical" evidence="1">
    <location>
        <begin position="29"/>
        <end position="51"/>
    </location>
</feature>
<dbReference type="EMBL" id="CP071091">
    <property type="protein sequence ID" value="QSQ17174.1"/>
    <property type="molecule type" value="Genomic_DNA"/>
</dbReference>
<accession>A0ABX7NED9</accession>
<proteinExistence type="predicted"/>
<dbReference type="RefSeq" id="WP_206718809.1">
    <property type="nucleotide sequence ID" value="NZ_CP071091.1"/>
</dbReference>
<protein>
    <recommendedName>
        <fullName evidence="4">Lipoprotein</fullName>
    </recommendedName>
</protein>
<dbReference type="Proteomes" id="UP000663090">
    <property type="component" value="Chromosome"/>
</dbReference>
<organism evidence="2 3">
    <name type="scientific">Myxococcus landrumensis</name>
    <dbReference type="NCBI Taxonomy" id="2813577"/>
    <lineage>
        <taxon>Bacteria</taxon>
        <taxon>Pseudomonadati</taxon>
        <taxon>Myxococcota</taxon>
        <taxon>Myxococcia</taxon>
        <taxon>Myxococcales</taxon>
        <taxon>Cystobacterineae</taxon>
        <taxon>Myxococcaceae</taxon>
        <taxon>Myxococcus</taxon>
    </lineage>
</organism>
<keyword evidence="1" id="KW-1133">Transmembrane helix</keyword>
<evidence type="ECO:0000313" key="2">
    <source>
        <dbReference type="EMBL" id="QSQ17174.1"/>
    </source>
</evidence>
<keyword evidence="1" id="KW-0812">Transmembrane</keyword>
<evidence type="ECO:0000313" key="3">
    <source>
        <dbReference type="Proteomes" id="UP000663090"/>
    </source>
</evidence>
<gene>
    <name evidence="2" type="ORF">JY572_14410</name>
</gene>
<keyword evidence="1" id="KW-0472">Membrane</keyword>
<sequence length="285" mass="31958">MLLTNVWPIVLASIATTSENPTRFEWQKLLISSFGPGITTALLVGLFSWLFNRILERQKRTHAEELLNIGSNLNKSLQEKLEADRSERAELLEHLRRDIQDALASRARRAEYLRAQITSLYGPLAFHLESTAVRHNCATDMIEAVTRLKSAFDGQSPNSLTKEREAKIDSTIEKYQALTLESVSATISLLKSNWGWLDEADRPAIVDLMKNADRFDTETKTTDDYARIVAMYESTVSGKAILNPPNIIPGPLAAYFQTRLNEKQQELSGLTVSPVRAKAIEKLAS</sequence>
<evidence type="ECO:0000256" key="1">
    <source>
        <dbReference type="SAM" id="Phobius"/>
    </source>
</evidence>
<name>A0ABX7NED9_9BACT</name>
<evidence type="ECO:0008006" key="4">
    <source>
        <dbReference type="Google" id="ProtNLM"/>
    </source>
</evidence>
<keyword evidence="3" id="KW-1185">Reference proteome</keyword>
<reference evidence="2 3" key="1">
    <citation type="submission" date="2021-02" db="EMBL/GenBank/DDBJ databases">
        <title>De Novo genome assembly of isolated myxobacteria.</title>
        <authorList>
            <person name="Stevens D.C."/>
        </authorList>
    </citation>
    <scope>NUCLEOTIDE SEQUENCE [LARGE SCALE GENOMIC DNA]</scope>
    <source>
        <strain evidence="2 3">SCHIC003</strain>
    </source>
</reference>